<dbReference type="InterPro" id="IPR016135">
    <property type="entry name" value="UBQ-conjugating_enzyme/RWD"/>
</dbReference>
<sequence>MTDNKFLRARLKYERNSLEKNYNGEKFPWNWRNGMALFELNIKTSRNNVYRLRILVGENYPKQLPDLVVCASPKPMPKSLEWQGTHTTHTWPQKHGLLQICFYRQVCWEKQNIRLCQVFEKGEQWLEAYEEHLATGKPMDELLPPMEPTEEEFQEEERRRAEYERRMAEFDQKILGLK</sequence>
<protein>
    <submittedName>
        <fullName evidence="1">Uncharacterized protein</fullName>
    </submittedName>
</protein>
<gene>
    <name evidence="1" type="ORF">PACLA_8A078047</name>
</gene>
<name>A0A6S7IME1_PARCT</name>
<comment type="caution">
    <text evidence="1">The sequence shown here is derived from an EMBL/GenBank/DDBJ whole genome shotgun (WGS) entry which is preliminary data.</text>
</comment>
<proteinExistence type="predicted"/>
<dbReference type="SUPFAM" id="SSF54495">
    <property type="entry name" value="UBC-like"/>
    <property type="match status" value="1"/>
</dbReference>
<dbReference type="Proteomes" id="UP001152795">
    <property type="component" value="Unassembled WGS sequence"/>
</dbReference>
<reference evidence="1" key="1">
    <citation type="submission" date="2020-04" db="EMBL/GenBank/DDBJ databases">
        <authorList>
            <person name="Alioto T."/>
            <person name="Alioto T."/>
            <person name="Gomez Garrido J."/>
        </authorList>
    </citation>
    <scope>NUCLEOTIDE SEQUENCE</scope>
    <source>
        <strain evidence="1">A484AB</strain>
    </source>
</reference>
<evidence type="ECO:0000313" key="1">
    <source>
        <dbReference type="EMBL" id="CAB4018856.1"/>
    </source>
</evidence>
<keyword evidence="2" id="KW-1185">Reference proteome</keyword>
<dbReference type="AlphaFoldDB" id="A0A6S7IME1"/>
<organism evidence="1 2">
    <name type="scientific">Paramuricea clavata</name>
    <name type="common">Red gorgonian</name>
    <name type="synonym">Violescent sea-whip</name>
    <dbReference type="NCBI Taxonomy" id="317549"/>
    <lineage>
        <taxon>Eukaryota</taxon>
        <taxon>Metazoa</taxon>
        <taxon>Cnidaria</taxon>
        <taxon>Anthozoa</taxon>
        <taxon>Octocorallia</taxon>
        <taxon>Malacalcyonacea</taxon>
        <taxon>Plexauridae</taxon>
        <taxon>Paramuricea</taxon>
    </lineage>
</organism>
<dbReference type="EMBL" id="CACRXK020010198">
    <property type="protein sequence ID" value="CAB4018856.1"/>
    <property type="molecule type" value="Genomic_DNA"/>
</dbReference>
<accession>A0A6S7IME1</accession>
<evidence type="ECO:0000313" key="2">
    <source>
        <dbReference type="Proteomes" id="UP001152795"/>
    </source>
</evidence>